<protein>
    <submittedName>
        <fullName evidence="1">7306_t:CDS:1</fullName>
    </submittedName>
</protein>
<keyword evidence="2" id="KW-1185">Reference proteome</keyword>
<dbReference type="Proteomes" id="UP000789405">
    <property type="component" value="Unassembled WGS sequence"/>
</dbReference>
<name>A0A9N9CK99_9GLOM</name>
<proteinExistence type="predicted"/>
<dbReference type="AlphaFoldDB" id="A0A9N9CK99"/>
<evidence type="ECO:0000313" key="1">
    <source>
        <dbReference type="EMBL" id="CAG8604434.1"/>
    </source>
</evidence>
<comment type="caution">
    <text evidence="1">The sequence shown here is derived from an EMBL/GenBank/DDBJ whole genome shotgun (WGS) entry which is preliminary data.</text>
</comment>
<organism evidence="1 2">
    <name type="scientific">Dentiscutata erythropus</name>
    <dbReference type="NCBI Taxonomy" id="1348616"/>
    <lineage>
        <taxon>Eukaryota</taxon>
        <taxon>Fungi</taxon>
        <taxon>Fungi incertae sedis</taxon>
        <taxon>Mucoromycota</taxon>
        <taxon>Glomeromycotina</taxon>
        <taxon>Glomeromycetes</taxon>
        <taxon>Diversisporales</taxon>
        <taxon>Gigasporaceae</taxon>
        <taxon>Dentiscutata</taxon>
    </lineage>
</organism>
<dbReference type="OrthoDB" id="10544114at2759"/>
<accession>A0A9N9CK99</accession>
<sequence length="95" mass="11328">VVVNQDQLTRYIVTTKAENIISNEEAKREAHLKRMRGWVVVNQDQLTRYIVTTKAENVNSNEEAKREAHLKRMRVVVNQDQLEEKNRNSPRKKRW</sequence>
<dbReference type="EMBL" id="CAJVPY010003876">
    <property type="protein sequence ID" value="CAG8604434.1"/>
    <property type="molecule type" value="Genomic_DNA"/>
</dbReference>
<reference evidence="1" key="1">
    <citation type="submission" date="2021-06" db="EMBL/GenBank/DDBJ databases">
        <authorList>
            <person name="Kallberg Y."/>
            <person name="Tangrot J."/>
            <person name="Rosling A."/>
        </authorList>
    </citation>
    <scope>NUCLEOTIDE SEQUENCE</scope>
    <source>
        <strain evidence="1">MA453B</strain>
    </source>
</reference>
<gene>
    <name evidence="1" type="ORF">DERYTH_LOCUS7814</name>
</gene>
<evidence type="ECO:0000313" key="2">
    <source>
        <dbReference type="Proteomes" id="UP000789405"/>
    </source>
</evidence>
<feature type="non-terminal residue" evidence="1">
    <location>
        <position position="95"/>
    </location>
</feature>